<comment type="similarity">
    <text evidence="1">Belongs to the peptidase S28 family.</text>
</comment>
<dbReference type="EMBL" id="CM007383">
    <property type="protein sequence ID" value="ONK75722.1"/>
    <property type="molecule type" value="Genomic_DNA"/>
</dbReference>
<evidence type="ECO:0000313" key="6">
    <source>
        <dbReference type="EMBL" id="ONK75722.1"/>
    </source>
</evidence>
<sequence length="207" mass="22572">MSAAGFLVDNAARFQALVVVIENISTLGYFSSTQAPADYAQLIIELEKNLSAENCPFIAMGGSYREMLASWFRLKYRHIVIGAHASSASILYFDIITPENGYPSVVTKDFQERGGASSCGAGGEVEAAVRRGMRGWSWGYWTVGHEKRGGRTEGAGGRVRAVLHGVRGGGGDESGLAGRWLEALRKERRRSGWRGVDVRRRKLTAES</sequence>
<dbReference type="GO" id="GO:0070008">
    <property type="term" value="F:serine-type exopeptidase activity"/>
    <property type="evidence" value="ECO:0007669"/>
    <property type="project" value="InterPro"/>
</dbReference>
<dbReference type="GO" id="GO:0008239">
    <property type="term" value="F:dipeptidyl-peptidase activity"/>
    <property type="evidence" value="ECO:0007669"/>
    <property type="project" value="TreeGrafter"/>
</dbReference>
<dbReference type="InterPro" id="IPR008758">
    <property type="entry name" value="Peptidase_S28"/>
</dbReference>
<protein>
    <submittedName>
        <fullName evidence="6">Uncharacterized protein</fullName>
    </submittedName>
</protein>
<keyword evidence="3" id="KW-0732">Signal</keyword>
<dbReference type="PANTHER" id="PTHR11010">
    <property type="entry name" value="PROTEASE S28 PRO-X CARBOXYPEPTIDASE-RELATED"/>
    <property type="match status" value="1"/>
</dbReference>
<dbReference type="AlphaFoldDB" id="A0A5P1FCA5"/>
<dbReference type="InterPro" id="IPR042269">
    <property type="entry name" value="Ser_carbopepase_S28_SKS"/>
</dbReference>
<proteinExistence type="inferred from homology"/>
<reference evidence="7" key="1">
    <citation type="journal article" date="2017" name="Nat. Commun.">
        <title>The asparagus genome sheds light on the origin and evolution of a young Y chromosome.</title>
        <authorList>
            <person name="Harkess A."/>
            <person name="Zhou J."/>
            <person name="Xu C."/>
            <person name="Bowers J.E."/>
            <person name="Van der Hulst R."/>
            <person name="Ayyampalayam S."/>
            <person name="Mercati F."/>
            <person name="Riccardi P."/>
            <person name="McKain M.R."/>
            <person name="Kakrana A."/>
            <person name="Tang H."/>
            <person name="Ray J."/>
            <person name="Groenendijk J."/>
            <person name="Arikit S."/>
            <person name="Mathioni S.M."/>
            <person name="Nakano M."/>
            <person name="Shan H."/>
            <person name="Telgmann-Rauber A."/>
            <person name="Kanno A."/>
            <person name="Yue Z."/>
            <person name="Chen H."/>
            <person name="Li W."/>
            <person name="Chen Y."/>
            <person name="Xu X."/>
            <person name="Zhang Y."/>
            <person name="Luo S."/>
            <person name="Chen H."/>
            <person name="Gao J."/>
            <person name="Mao Z."/>
            <person name="Pires J.C."/>
            <person name="Luo M."/>
            <person name="Kudrna D."/>
            <person name="Wing R.A."/>
            <person name="Meyers B.C."/>
            <person name="Yi K."/>
            <person name="Kong H."/>
            <person name="Lavrijsen P."/>
            <person name="Sunseri F."/>
            <person name="Falavigna A."/>
            <person name="Ye Y."/>
            <person name="Leebens-Mack J.H."/>
            <person name="Chen G."/>
        </authorList>
    </citation>
    <scope>NUCLEOTIDE SEQUENCE [LARGE SCALE GENOMIC DNA]</scope>
    <source>
        <strain evidence="7">cv. DH0086</strain>
    </source>
</reference>
<dbReference type="Gramene" id="ONK75722">
    <property type="protein sequence ID" value="ONK75722"/>
    <property type="gene ID" value="A4U43_C03F19860"/>
</dbReference>
<dbReference type="Pfam" id="PF05577">
    <property type="entry name" value="Peptidase_S28"/>
    <property type="match status" value="1"/>
</dbReference>
<keyword evidence="4" id="KW-0378">Hydrolase</keyword>
<accession>A0A5P1FCA5</accession>
<dbReference type="GO" id="GO:0006508">
    <property type="term" value="P:proteolysis"/>
    <property type="evidence" value="ECO:0007669"/>
    <property type="project" value="UniProtKB-KW"/>
</dbReference>
<keyword evidence="7" id="KW-1185">Reference proteome</keyword>
<evidence type="ECO:0000313" key="7">
    <source>
        <dbReference type="Proteomes" id="UP000243459"/>
    </source>
</evidence>
<dbReference type="InterPro" id="IPR029058">
    <property type="entry name" value="AB_hydrolase_fold"/>
</dbReference>
<dbReference type="Gene3D" id="3.40.50.1820">
    <property type="entry name" value="alpha/beta hydrolase"/>
    <property type="match status" value="1"/>
</dbReference>
<organism evidence="6 7">
    <name type="scientific">Asparagus officinalis</name>
    <name type="common">Garden asparagus</name>
    <dbReference type="NCBI Taxonomy" id="4686"/>
    <lineage>
        <taxon>Eukaryota</taxon>
        <taxon>Viridiplantae</taxon>
        <taxon>Streptophyta</taxon>
        <taxon>Embryophyta</taxon>
        <taxon>Tracheophyta</taxon>
        <taxon>Spermatophyta</taxon>
        <taxon>Magnoliopsida</taxon>
        <taxon>Liliopsida</taxon>
        <taxon>Asparagales</taxon>
        <taxon>Asparagaceae</taxon>
        <taxon>Asparagoideae</taxon>
        <taxon>Asparagus</taxon>
    </lineage>
</organism>
<gene>
    <name evidence="6" type="ORF">A4U43_C03F19860</name>
</gene>
<name>A0A5P1FCA5_ASPOF</name>
<evidence type="ECO:0000256" key="4">
    <source>
        <dbReference type="ARBA" id="ARBA00022801"/>
    </source>
</evidence>
<dbReference type="Gene3D" id="1.20.120.980">
    <property type="entry name" value="Serine carboxypeptidase S28, SKS domain"/>
    <property type="match status" value="1"/>
</dbReference>
<dbReference type="Proteomes" id="UP000243459">
    <property type="component" value="Chromosome 3"/>
</dbReference>
<evidence type="ECO:0000256" key="3">
    <source>
        <dbReference type="ARBA" id="ARBA00022729"/>
    </source>
</evidence>
<evidence type="ECO:0000256" key="2">
    <source>
        <dbReference type="ARBA" id="ARBA00022670"/>
    </source>
</evidence>
<keyword evidence="2" id="KW-0645">Protease</keyword>
<keyword evidence="5" id="KW-0325">Glycoprotein</keyword>
<dbReference type="PANTHER" id="PTHR11010:SF78">
    <property type="entry name" value="LYSOSOMAL PRO-X CARBOXYPEPTIDASE"/>
    <property type="match status" value="1"/>
</dbReference>
<evidence type="ECO:0000256" key="5">
    <source>
        <dbReference type="ARBA" id="ARBA00023180"/>
    </source>
</evidence>
<evidence type="ECO:0000256" key="1">
    <source>
        <dbReference type="ARBA" id="ARBA00011079"/>
    </source>
</evidence>